<feature type="domain" description="Cation-transporting P-type ATPase C-terminal" evidence="2">
    <location>
        <begin position="22"/>
        <end position="119"/>
    </location>
</feature>
<evidence type="ECO:0000259" key="2">
    <source>
        <dbReference type="Pfam" id="PF00689"/>
    </source>
</evidence>
<proteinExistence type="predicted"/>
<keyword evidence="4" id="KW-1185">Reference proteome</keyword>
<dbReference type="OrthoDB" id="3352408at2759"/>
<evidence type="ECO:0000256" key="1">
    <source>
        <dbReference type="SAM" id="Phobius"/>
    </source>
</evidence>
<dbReference type="InterPro" id="IPR006068">
    <property type="entry name" value="ATPase_P-typ_cation-transptr_C"/>
</dbReference>
<accession>A0A0D2J452</accession>
<dbReference type="GeneID" id="25730744"/>
<feature type="transmembrane region" description="Helical" evidence="1">
    <location>
        <begin position="89"/>
        <end position="113"/>
    </location>
</feature>
<dbReference type="Gene3D" id="1.20.1110.10">
    <property type="entry name" value="Calcium-transporting ATPase, transmembrane domain"/>
    <property type="match status" value="1"/>
</dbReference>
<keyword evidence="1" id="KW-0472">Membrane</keyword>
<evidence type="ECO:0000313" key="3">
    <source>
        <dbReference type="EMBL" id="KIY94667.1"/>
    </source>
</evidence>
<dbReference type="EMBL" id="KK103958">
    <property type="protein sequence ID" value="KIY94667.1"/>
    <property type="molecule type" value="Genomic_DNA"/>
</dbReference>
<gene>
    <name evidence="3" type="ORF">MNEG_13296</name>
</gene>
<dbReference type="SUPFAM" id="SSF81665">
    <property type="entry name" value="Calcium ATPase, transmembrane domain M"/>
    <property type="match status" value="1"/>
</dbReference>
<dbReference type="STRING" id="145388.A0A0D2J452"/>
<dbReference type="AlphaFoldDB" id="A0A0D2J452"/>
<dbReference type="EC" id="3.6.3.8" evidence="3"/>
<dbReference type="KEGG" id="mng:MNEG_13296"/>
<protein>
    <submittedName>
        <fullName evidence="3">Calcium-transporting atpase 4, endoplasmicreticulum-type, putative</fullName>
        <ecNumber evidence="3">3.6.3.8</ecNumber>
    </submittedName>
</protein>
<organism evidence="3 4">
    <name type="scientific">Monoraphidium neglectum</name>
    <dbReference type="NCBI Taxonomy" id="145388"/>
    <lineage>
        <taxon>Eukaryota</taxon>
        <taxon>Viridiplantae</taxon>
        <taxon>Chlorophyta</taxon>
        <taxon>core chlorophytes</taxon>
        <taxon>Chlorophyceae</taxon>
        <taxon>CS clade</taxon>
        <taxon>Sphaeropleales</taxon>
        <taxon>Selenastraceae</taxon>
        <taxon>Monoraphidium</taxon>
    </lineage>
</organism>
<dbReference type="InterPro" id="IPR023298">
    <property type="entry name" value="ATPase_P-typ_TM_dom_sf"/>
</dbReference>
<keyword evidence="3" id="KW-0378">Hydrolase</keyword>
<dbReference type="Proteomes" id="UP000054498">
    <property type="component" value="Unassembled WGS sequence"/>
</dbReference>
<dbReference type="GO" id="GO:0016787">
    <property type="term" value="F:hydrolase activity"/>
    <property type="evidence" value="ECO:0007669"/>
    <property type="project" value="UniProtKB-KW"/>
</dbReference>
<dbReference type="Pfam" id="PF00689">
    <property type="entry name" value="Cation_ATPase_C"/>
    <property type="match status" value="1"/>
</dbReference>
<dbReference type="RefSeq" id="XP_013893687.1">
    <property type="nucleotide sequence ID" value="XM_014038233.1"/>
</dbReference>
<reference evidence="3 4" key="1">
    <citation type="journal article" date="2013" name="BMC Genomics">
        <title>Reconstruction of the lipid metabolism for the microalga Monoraphidium neglectum from its genome sequence reveals characteristics suitable for biofuel production.</title>
        <authorList>
            <person name="Bogen C."/>
            <person name="Al-Dilaimi A."/>
            <person name="Albersmeier A."/>
            <person name="Wichmann J."/>
            <person name="Grundmann M."/>
            <person name="Rupp O."/>
            <person name="Lauersen K.J."/>
            <person name="Blifernez-Klassen O."/>
            <person name="Kalinowski J."/>
            <person name="Goesmann A."/>
            <person name="Mussgnug J.H."/>
            <person name="Kruse O."/>
        </authorList>
    </citation>
    <scope>NUCLEOTIDE SEQUENCE [LARGE SCALE GENOMIC DNA]</scope>
    <source>
        <strain evidence="3 4">SAG 48.87</strain>
    </source>
</reference>
<evidence type="ECO:0000313" key="4">
    <source>
        <dbReference type="Proteomes" id="UP000054498"/>
    </source>
</evidence>
<keyword evidence="1" id="KW-1133">Transmembrane helix</keyword>
<name>A0A0D2J452_9CHLO</name>
<feature type="transmembrane region" description="Helical" evidence="1">
    <location>
        <begin position="65"/>
        <end position="83"/>
    </location>
</feature>
<keyword evidence="1" id="KW-0812">Transmembrane</keyword>
<sequence length="147" mass="15903">MAPHPPFAGGGVVTFDHPCDYFTAGKVKACTLSLSVLVAIEMFNAFNALSEDNSLLTLPPWSNPWLSVATAVSLGLHCLILYVPFLADIFSIVPLTLPEWGLVMIFALPVILIDEILKTLGRRFFGVKHTRRASHAGGGAAKRQKAE</sequence>